<dbReference type="PANTHER" id="PTHR38010:SF1">
    <property type="entry name" value="SLR0848 PROTEIN"/>
    <property type="match status" value="1"/>
</dbReference>
<dbReference type="GO" id="GO:0051301">
    <property type="term" value="P:cell division"/>
    <property type="evidence" value="ECO:0007669"/>
    <property type="project" value="UniProtKB-KW"/>
</dbReference>
<protein>
    <submittedName>
        <fullName evidence="3">Cell division initiation protein</fullName>
    </submittedName>
</protein>
<dbReference type="EMBL" id="CP049838">
    <property type="protein sequence ID" value="QJT04298.1"/>
    <property type="molecule type" value="Genomic_DNA"/>
</dbReference>
<organism evidence="3 4">
    <name type="scientific">Streptomyces asoensis</name>
    <dbReference type="NCBI Taxonomy" id="249586"/>
    <lineage>
        <taxon>Bacteria</taxon>
        <taxon>Bacillati</taxon>
        <taxon>Actinomycetota</taxon>
        <taxon>Actinomycetes</taxon>
        <taxon>Kitasatosporales</taxon>
        <taxon>Streptomycetaceae</taxon>
        <taxon>Streptomyces</taxon>
    </lineage>
</organism>
<feature type="region of interest" description="Disordered" evidence="2">
    <location>
        <begin position="140"/>
        <end position="173"/>
    </location>
</feature>
<dbReference type="CDD" id="cd06503">
    <property type="entry name" value="ATP-synt_Fo_b"/>
    <property type="match status" value="1"/>
</dbReference>
<feature type="compositionally biased region" description="Low complexity" evidence="2">
    <location>
        <begin position="255"/>
        <end position="303"/>
    </location>
</feature>
<accession>A0A6M4WVN7</accession>
<dbReference type="AlphaFoldDB" id="A0A6M4WVN7"/>
<gene>
    <name evidence="3" type="ORF">G9272_31765</name>
</gene>
<dbReference type="PANTHER" id="PTHR38010">
    <property type="entry name" value="SLR0848 PROTEIN"/>
    <property type="match status" value="1"/>
</dbReference>
<evidence type="ECO:0000256" key="1">
    <source>
        <dbReference type="SAM" id="Coils"/>
    </source>
</evidence>
<feature type="coiled-coil region" evidence="1">
    <location>
        <begin position="94"/>
        <end position="121"/>
    </location>
</feature>
<keyword evidence="3" id="KW-0131">Cell cycle</keyword>
<reference evidence="3" key="1">
    <citation type="submission" date="2020-03" db="EMBL/GenBank/DDBJ databases">
        <title>Molecular networking-based the target discovery of potent antiproliferative macrolactams: 5/6/7/16 polycyclic ansamycins and glycosylated trienomycin from Streptomyces cacaoi subsp. asoensis.</title>
        <authorList>
            <person name="Liu L.-L."/>
        </authorList>
    </citation>
    <scope>NUCLEOTIDE SEQUENCE [LARGE SCALE GENOMIC DNA]</scope>
    <source>
        <strain evidence="3">H2S5</strain>
    </source>
</reference>
<name>A0A6M4WVN7_9ACTN</name>
<dbReference type="Proteomes" id="UP000502665">
    <property type="component" value="Chromosome"/>
</dbReference>
<feature type="region of interest" description="Disordered" evidence="2">
    <location>
        <begin position="243"/>
        <end position="324"/>
    </location>
</feature>
<feature type="compositionally biased region" description="Low complexity" evidence="2">
    <location>
        <begin position="313"/>
        <end position="324"/>
    </location>
</feature>
<dbReference type="RefSeq" id="WP_171399648.1">
    <property type="nucleotide sequence ID" value="NZ_CP049838.1"/>
</dbReference>
<keyword evidence="3" id="KW-0132">Cell division</keyword>
<keyword evidence="1" id="KW-0175">Coiled coil</keyword>
<proteinExistence type="predicted"/>
<sequence length="353" mass="38823">MDVQKKLDEIVTAVSSARSMPMSASCVVNRADLLALLEEVRAALPDSLAQAEELIGGREQMVEQARQEAERIISTAHAERGSLISDTEIARRSRSEADRILDEARKEAEEVRAEADDYVDSKLANFEVVLTKTLGSVGRGREKLLGTGPGTDENGYEDEDAPERSHDPETLRRDADAYVDTKLGAFEAVLAKTLDAVGRGRQKLHGRIASDDLGALSDDATTFQHSSDADYLADLTALAEQDAAAAQPVQQSYDQQEPQPAYGYQQQADPYGGYQQQPQQGYGQQDAYGYQQQADPYAYQGYDTQQAPYDPNQAVQQPQQQVQQGYALDETSLFDTGMISAEQLRAYEQERGL</sequence>
<keyword evidence="4" id="KW-1185">Reference proteome</keyword>
<feature type="compositionally biased region" description="Basic and acidic residues" evidence="2">
    <location>
        <begin position="162"/>
        <end position="173"/>
    </location>
</feature>
<evidence type="ECO:0000313" key="4">
    <source>
        <dbReference type="Proteomes" id="UP000502665"/>
    </source>
</evidence>
<evidence type="ECO:0000313" key="3">
    <source>
        <dbReference type="EMBL" id="QJT04298.1"/>
    </source>
</evidence>
<evidence type="ECO:0000256" key="2">
    <source>
        <dbReference type="SAM" id="MobiDB-lite"/>
    </source>
</evidence>